<dbReference type="Proteomes" id="UP000055024">
    <property type="component" value="Unassembled WGS sequence"/>
</dbReference>
<keyword evidence="2" id="KW-1185">Reference proteome</keyword>
<evidence type="ECO:0000313" key="1">
    <source>
        <dbReference type="EMBL" id="KRY96627.1"/>
    </source>
</evidence>
<name>A0A0V1GFR0_9BILA</name>
<dbReference type="AlphaFoldDB" id="A0A0V1GFR0"/>
<reference evidence="1 2" key="1">
    <citation type="submission" date="2015-01" db="EMBL/GenBank/DDBJ databases">
        <title>Evolution of Trichinella species and genotypes.</title>
        <authorList>
            <person name="Korhonen P.K."/>
            <person name="Edoardo P."/>
            <person name="Giuseppe L.R."/>
            <person name="Gasser R.B."/>
        </authorList>
    </citation>
    <scope>NUCLEOTIDE SEQUENCE [LARGE SCALE GENOMIC DNA]</scope>
    <source>
        <strain evidence="1">ISS1029</strain>
    </source>
</reference>
<gene>
    <name evidence="1" type="ORF">T11_14841</name>
</gene>
<organism evidence="1 2">
    <name type="scientific">Trichinella zimbabwensis</name>
    <dbReference type="NCBI Taxonomy" id="268475"/>
    <lineage>
        <taxon>Eukaryota</taxon>
        <taxon>Metazoa</taxon>
        <taxon>Ecdysozoa</taxon>
        <taxon>Nematoda</taxon>
        <taxon>Enoplea</taxon>
        <taxon>Dorylaimia</taxon>
        <taxon>Trichinellida</taxon>
        <taxon>Trichinellidae</taxon>
        <taxon>Trichinella</taxon>
    </lineage>
</organism>
<proteinExistence type="predicted"/>
<sequence length="30" mass="3652">MERIVLSCLQEQLRSWPDTEIFDIYVLQEP</sequence>
<evidence type="ECO:0000313" key="2">
    <source>
        <dbReference type="Proteomes" id="UP000055024"/>
    </source>
</evidence>
<accession>A0A0V1GFR0</accession>
<comment type="caution">
    <text evidence="1">The sequence shown here is derived from an EMBL/GenBank/DDBJ whole genome shotgun (WGS) entry which is preliminary data.</text>
</comment>
<dbReference type="EMBL" id="JYDP01002671">
    <property type="protein sequence ID" value="KRY96627.1"/>
    <property type="molecule type" value="Genomic_DNA"/>
</dbReference>
<protein>
    <submittedName>
        <fullName evidence="1">Uncharacterized protein</fullName>
    </submittedName>
</protein>